<name>A0A897NJ09_9EURY</name>
<protein>
    <submittedName>
        <fullName evidence="1">Uncharacterized protein</fullName>
    </submittedName>
</protein>
<evidence type="ECO:0000313" key="2">
    <source>
        <dbReference type="Proteomes" id="UP000663292"/>
    </source>
</evidence>
<accession>A0A897NJ09</accession>
<dbReference type="EMBL" id="CP064791">
    <property type="protein sequence ID" value="QSG14440.1"/>
    <property type="molecule type" value="Genomic_DNA"/>
</dbReference>
<dbReference type="Proteomes" id="UP000663292">
    <property type="component" value="Chromosome"/>
</dbReference>
<sequence length="58" mass="6599">MSRSRTAYLGLRFVSLGHETVRVVANPIWWTRLVANSSLMHSKIATYSGRWGCERSDS</sequence>
<reference evidence="1 2" key="1">
    <citation type="submission" date="2020-11" db="EMBL/GenBank/DDBJ databases">
        <title>Carbohydrate-dependent, anaerobic sulfur respiration: A novel catabolism in halophilic archaea.</title>
        <authorList>
            <person name="Sorokin D.Y."/>
            <person name="Messina E."/>
            <person name="Smedile F."/>
            <person name="La Cono V."/>
            <person name="Hallsworth J.E."/>
            <person name="Yakimov M.M."/>
        </authorList>
    </citation>
    <scope>NUCLEOTIDE SEQUENCE [LARGE SCALE GENOMIC DNA]</scope>
    <source>
        <strain evidence="1 2">HSR-Est</strain>
    </source>
</reference>
<gene>
    <name evidence="1" type="ORF">HSEST_0899</name>
</gene>
<evidence type="ECO:0000313" key="1">
    <source>
        <dbReference type="EMBL" id="QSG14440.1"/>
    </source>
</evidence>
<organism evidence="1 2">
    <name type="scientific">Halapricum desulfuricans</name>
    <dbReference type="NCBI Taxonomy" id="2841257"/>
    <lineage>
        <taxon>Archaea</taxon>
        <taxon>Methanobacteriati</taxon>
        <taxon>Methanobacteriota</taxon>
        <taxon>Stenosarchaea group</taxon>
        <taxon>Halobacteria</taxon>
        <taxon>Halobacteriales</taxon>
        <taxon>Haloarculaceae</taxon>
        <taxon>Halapricum</taxon>
    </lineage>
</organism>
<dbReference type="AlphaFoldDB" id="A0A897NJ09"/>
<proteinExistence type="predicted"/>
<keyword evidence="2" id="KW-1185">Reference proteome</keyword>